<dbReference type="PANTHER" id="PTHR10098:SF108">
    <property type="entry name" value="TETRATRICOPEPTIDE REPEAT PROTEIN 28"/>
    <property type="match status" value="1"/>
</dbReference>
<evidence type="ECO:0000256" key="1">
    <source>
        <dbReference type="PROSITE-ProRule" id="PRU00339"/>
    </source>
</evidence>
<dbReference type="InterPro" id="IPR024983">
    <property type="entry name" value="CHAT_dom"/>
</dbReference>
<feature type="domain" description="CHAT" evidence="2">
    <location>
        <begin position="599"/>
        <end position="865"/>
    </location>
</feature>
<dbReference type="Proteomes" id="UP001387447">
    <property type="component" value="Unassembled WGS sequence"/>
</dbReference>
<proteinExistence type="predicted"/>
<dbReference type="Pfam" id="PF12770">
    <property type="entry name" value="CHAT"/>
    <property type="match status" value="1"/>
</dbReference>
<feature type="repeat" description="TPR" evidence="1">
    <location>
        <begin position="241"/>
        <end position="274"/>
    </location>
</feature>
<gene>
    <name evidence="3" type="ORF">AAEJ74_22390</name>
</gene>
<sequence>MKRLMMSGLLAVTMLVATPAIFPILTQPSYAQTSETEAEELQKRLDLGFQKSRQGQPLQAIETFKQALAIAQTIASREGEAFAYFGLGFNYHHIGQPQQGLTYFQQALPIMREISDRTGEAATLNSIGGLYHDIGKPQEALTYFQQALFITREISDRRQQATTLNNIGAVYGAIGQPQEALIYYQQALPIRREVSDRAGEAATLTNIGAVYHAIGQPQEALTYYLQALPIRREVSDRAGEATTLTNIGAVYRDIGQPREGLTYFQQALSITREISDRAREAATLSNIGEVYRDIGLPQEGLIYFQQALSITREVSDRATEATTLHNIGAVYGDIGKPQEALTYLQQALPIRREVSDRAREAATLYNIGLVYRDIGEPQKAIDNLEKALKITLEIRAGLAQENRQQFLQNNRAISVALVDLLIDENRPDQAFKWHHLATTFDLADYSHLIDAQVINPPAQKLIDQWNENHERLKLLYAEVDNNWTPELSQQINELQAGNSQIAEDIARQYPEVAELFETTPQDLENLRENIAPGTLVIQPILLTNISEVPDAIALFMVSRDQKAIVKKTPINPSEFDGILTEYRAQLENHNSENFDRNQELLYDYLIRPIEADIAAHSPEKLAIIATGKLRYIPFKTLYDNQRNQHLIEKYPIHYLTRISARRQLRTNTTSSPRVLAFGNPQPSPFDTPGAEQEARQVTEIFSGEYWVREEATRDRFQNDSPRFNILHLANPICFQANGCPGLGLGANQILFAHGETFNIADIGLLGLNQTNLVVLSGGFPTGMETESEGGGLVAIAYLFERAGADAVIASLWNAEDNTTLLIMTEFYENVKQGMTKAEALRQAKLTFAQEGIHPFYWSPLILIGDGGSF</sequence>
<dbReference type="SUPFAM" id="SSF48452">
    <property type="entry name" value="TPR-like"/>
    <property type="match status" value="2"/>
</dbReference>
<dbReference type="SMART" id="SM00028">
    <property type="entry name" value="TPR"/>
    <property type="match status" value="9"/>
</dbReference>
<dbReference type="Gene3D" id="1.25.40.10">
    <property type="entry name" value="Tetratricopeptide repeat domain"/>
    <property type="match status" value="2"/>
</dbReference>
<feature type="repeat" description="TPR" evidence="1">
    <location>
        <begin position="161"/>
        <end position="194"/>
    </location>
</feature>
<evidence type="ECO:0000313" key="4">
    <source>
        <dbReference type="Proteomes" id="UP001387447"/>
    </source>
</evidence>
<accession>A0ABU9EQU0</accession>
<dbReference type="PANTHER" id="PTHR10098">
    <property type="entry name" value="RAPSYN-RELATED"/>
    <property type="match status" value="1"/>
</dbReference>
<dbReference type="InterPro" id="IPR011990">
    <property type="entry name" value="TPR-like_helical_dom_sf"/>
</dbReference>
<feature type="repeat" description="TPR" evidence="1">
    <location>
        <begin position="321"/>
        <end position="354"/>
    </location>
</feature>
<dbReference type="EMBL" id="JBBWYZ010000021">
    <property type="protein sequence ID" value="MEK9514334.1"/>
    <property type="molecule type" value="Genomic_DNA"/>
</dbReference>
<organism evidence="3 4">
    <name type="scientific">Limnospira fusiformis PMC 851.14</name>
    <dbReference type="NCBI Taxonomy" id="2219512"/>
    <lineage>
        <taxon>Bacteria</taxon>
        <taxon>Bacillati</taxon>
        <taxon>Cyanobacteriota</taxon>
        <taxon>Cyanophyceae</taxon>
        <taxon>Oscillatoriophycideae</taxon>
        <taxon>Oscillatoriales</taxon>
        <taxon>Sirenicapillariaceae</taxon>
        <taxon>Limnospira</taxon>
    </lineage>
</organism>
<dbReference type="PROSITE" id="PS50293">
    <property type="entry name" value="TPR_REGION"/>
    <property type="match status" value="1"/>
</dbReference>
<dbReference type="InterPro" id="IPR019734">
    <property type="entry name" value="TPR_rpt"/>
</dbReference>
<comment type="caution">
    <text evidence="3">The sequence shown here is derived from an EMBL/GenBank/DDBJ whole genome shotgun (WGS) entry which is preliminary data.</text>
</comment>
<protein>
    <submittedName>
        <fullName evidence="3">CHAT domain-containing tetratricopeptide repeat protein</fullName>
    </submittedName>
</protein>
<dbReference type="Pfam" id="PF13424">
    <property type="entry name" value="TPR_12"/>
    <property type="match status" value="4"/>
</dbReference>
<keyword evidence="4" id="KW-1185">Reference proteome</keyword>
<feature type="repeat" description="TPR" evidence="1">
    <location>
        <begin position="361"/>
        <end position="394"/>
    </location>
</feature>
<evidence type="ECO:0000313" key="3">
    <source>
        <dbReference type="EMBL" id="MEK9514334.1"/>
    </source>
</evidence>
<name>A0ABU9EQU0_LIMFS</name>
<reference evidence="3 4" key="1">
    <citation type="journal article" date="2024" name="Front. Microbiol.">
        <title>Transcriptomic insights into the dominance of two phototrophs throughout the water column of a tropical hypersaline-alkaline crater lake (Dziani Dzaha, Mayotte).</title>
        <authorList>
            <person name="Duperron S."/>
            <person name="Halary S."/>
            <person name="Bouly J.-P."/>
            <person name="Roussel T."/>
            <person name="Hugoni M."/>
            <person name="Bruto M."/>
            <person name="Oger P."/>
            <person name="Duval C."/>
            <person name="Woo A."/>
            <person name="Jezequiel D."/>
            <person name="Ader M."/>
            <person name="Leboulanger C."/>
            <person name="Agogue H."/>
            <person name="Grossi V."/>
            <person name="Trousselier M."/>
            <person name="Bernard C."/>
        </authorList>
    </citation>
    <scope>NUCLEOTIDE SEQUENCE [LARGE SCALE GENOMIC DNA]</scope>
    <source>
        <strain evidence="3 4">PMC 851.14</strain>
    </source>
</reference>
<dbReference type="PROSITE" id="PS50005">
    <property type="entry name" value="TPR"/>
    <property type="match status" value="6"/>
</dbReference>
<evidence type="ECO:0000259" key="2">
    <source>
        <dbReference type="Pfam" id="PF12770"/>
    </source>
</evidence>
<feature type="repeat" description="TPR" evidence="1">
    <location>
        <begin position="201"/>
        <end position="234"/>
    </location>
</feature>
<feature type="repeat" description="TPR" evidence="1">
    <location>
        <begin position="121"/>
        <end position="154"/>
    </location>
</feature>
<dbReference type="RefSeq" id="WP_315663105.1">
    <property type="nucleotide sequence ID" value="NZ_JBBWYZ010000021.1"/>
</dbReference>
<keyword evidence="1" id="KW-0802">TPR repeat</keyword>